<reference evidence="1 2" key="1">
    <citation type="submission" date="2018-02" db="EMBL/GenBank/DDBJ databases">
        <title>Comparative genomes isolates from brazilian mangrove.</title>
        <authorList>
            <person name="Araujo J.E."/>
            <person name="Taketani R.G."/>
            <person name="Silva M.C.P."/>
            <person name="Loureco M.V."/>
            <person name="Andreote F.D."/>
        </authorList>
    </citation>
    <scope>NUCLEOTIDE SEQUENCE [LARGE SCALE GENOMIC DNA]</scope>
    <source>
        <strain evidence="1 2">HEX-2 MGV</strain>
    </source>
</reference>
<protein>
    <recommendedName>
        <fullName evidence="3">ATPase AAA-type core domain-containing protein</fullName>
    </recommendedName>
</protein>
<sequence>MGSNERTNKEPIMDFQDSNFPVSQTMTALEQRQQLLSHHVRLLARKMSHALFVFGATGGLGKSKIILETLGEVGIEPVLINSHITPLALYSTLFTHRDDEVIFFDDVDSMFSNMAHLGLLRSALWGNPRVVTYGSSQMPDNLPQSFEFTSRCIFAANVLPMKNDAFKAVLSRCDQFELSATNLEVIEMMRTIAANGFQGVTLDEAESVIDFIEQHAEDRQLSLRLLGPSLRKLKYARDENIDWRPMIKSQLQSLGRKQVATKRLDNKSVDAKVLRDAVRKHPDSVGDQQEYWCGKTGKSRASFYRVLSRHRSEAEAG</sequence>
<evidence type="ECO:0000313" key="1">
    <source>
        <dbReference type="EMBL" id="PQO27606.1"/>
    </source>
</evidence>
<dbReference type="AlphaFoldDB" id="A0A2S8F620"/>
<dbReference type="InterPro" id="IPR027417">
    <property type="entry name" value="P-loop_NTPase"/>
</dbReference>
<name>A0A2S8F620_9BACT</name>
<dbReference type="Proteomes" id="UP000240009">
    <property type="component" value="Unassembled WGS sequence"/>
</dbReference>
<accession>A0A2S8F620</accession>
<evidence type="ECO:0000313" key="2">
    <source>
        <dbReference type="Proteomes" id="UP000240009"/>
    </source>
</evidence>
<dbReference type="EMBL" id="PUIA01000057">
    <property type="protein sequence ID" value="PQO27606.1"/>
    <property type="molecule type" value="Genomic_DNA"/>
</dbReference>
<organism evidence="1 2">
    <name type="scientific">Blastopirellula marina</name>
    <dbReference type="NCBI Taxonomy" id="124"/>
    <lineage>
        <taxon>Bacteria</taxon>
        <taxon>Pseudomonadati</taxon>
        <taxon>Planctomycetota</taxon>
        <taxon>Planctomycetia</taxon>
        <taxon>Pirellulales</taxon>
        <taxon>Pirellulaceae</taxon>
        <taxon>Blastopirellula</taxon>
    </lineage>
</organism>
<evidence type="ECO:0008006" key="3">
    <source>
        <dbReference type="Google" id="ProtNLM"/>
    </source>
</evidence>
<proteinExistence type="predicted"/>
<dbReference type="SUPFAM" id="SSF52540">
    <property type="entry name" value="P-loop containing nucleoside triphosphate hydrolases"/>
    <property type="match status" value="1"/>
</dbReference>
<comment type="caution">
    <text evidence="1">The sequence shown here is derived from an EMBL/GenBank/DDBJ whole genome shotgun (WGS) entry which is preliminary data.</text>
</comment>
<gene>
    <name evidence="1" type="ORF">C5Y96_18950</name>
</gene>